<evidence type="ECO:0008006" key="3">
    <source>
        <dbReference type="Google" id="ProtNLM"/>
    </source>
</evidence>
<organism evidence="1 2">
    <name type="scientific">Floricoccus tropicus</name>
    <dbReference type="NCBI Taxonomy" id="1859473"/>
    <lineage>
        <taxon>Bacteria</taxon>
        <taxon>Bacillati</taxon>
        <taxon>Bacillota</taxon>
        <taxon>Bacilli</taxon>
        <taxon>Lactobacillales</taxon>
        <taxon>Streptococcaceae</taxon>
        <taxon>Floricoccus</taxon>
    </lineage>
</organism>
<dbReference type="AlphaFoldDB" id="A0A1E8GLX3"/>
<evidence type="ECO:0000313" key="2">
    <source>
        <dbReference type="Proteomes" id="UP000178622"/>
    </source>
</evidence>
<proteinExistence type="predicted"/>
<name>A0A1E8GLX3_9LACT</name>
<reference evidence="2" key="1">
    <citation type="submission" date="2016-09" db="EMBL/GenBank/DDBJ databases">
        <title>Draft genome sequence of a novel species of the family Streptococcaceae isolated from flowers.</title>
        <authorList>
            <person name="Chuah L.-O."/>
            <person name="Yap K.-P."/>
            <person name="Thong K.L."/>
            <person name="Liong M.T."/>
            <person name="Ahmad R."/>
            <person name="Rusul G."/>
        </authorList>
    </citation>
    <scope>NUCLEOTIDE SEQUENCE [LARGE SCALE GENOMIC DNA]</scope>
    <source>
        <strain evidence="2">DF1</strain>
    </source>
</reference>
<dbReference type="RefSeq" id="WP_070792915.1">
    <property type="nucleotide sequence ID" value="NZ_MKIR01000024.1"/>
</dbReference>
<keyword evidence="2" id="KW-1185">Reference proteome</keyword>
<dbReference type="Proteomes" id="UP000178622">
    <property type="component" value="Unassembled WGS sequence"/>
</dbReference>
<gene>
    <name evidence="1" type="ORF">BG261_06370</name>
</gene>
<comment type="caution">
    <text evidence="1">The sequence shown here is derived from an EMBL/GenBank/DDBJ whole genome shotgun (WGS) entry which is preliminary data.</text>
</comment>
<accession>A0A1E8GLX3</accession>
<evidence type="ECO:0000313" key="1">
    <source>
        <dbReference type="EMBL" id="OFI48518.1"/>
    </source>
</evidence>
<dbReference type="STRING" id="1859473.BG261_06370"/>
<dbReference type="OrthoDB" id="9805070at2"/>
<protein>
    <recommendedName>
        <fullName evidence="3">Peptidase C51 domain-containing protein</fullName>
    </recommendedName>
</protein>
<sequence>MATGLTIEQAKNLMKKYLDAPMPTYPGVYYGTYGGSPDSHSNCTLFSQWFLKNYTVDSINVAQPSGKGYKMVENFVNANQGKFTISNTPKAFSLFSITGPNSNYGTKKEGHTGIVLGIDGNNVITGEANYGFKYGGLDGAYPNIGTIVKIRSLSTFNSSTGVTFVDLNNYLVDELKNVNGLVQEDKGEEEDMTEFAFKYGTAMFYVHGTTMKVLTDPAQWSVLQAVYSQVAERKTGKAQKIKIFDWTDNKPTYEAYKKICDFKG</sequence>
<dbReference type="EMBL" id="MKIR01000024">
    <property type="protein sequence ID" value="OFI48518.1"/>
    <property type="molecule type" value="Genomic_DNA"/>
</dbReference>